<evidence type="ECO:0000313" key="3">
    <source>
        <dbReference type="Proteomes" id="UP001165143"/>
    </source>
</evidence>
<feature type="compositionally biased region" description="Basic and acidic residues" evidence="1">
    <location>
        <begin position="100"/>
        <end position="109"/>
    </location>
</feature>
<name>A0A9W6PEC4_9ACTN</name>
<organism evidence="2 3">
    <name type="scientific">Kitasatospora phosalacinea</name>
    <dbReference type="NCBI Taxonomy" id="2065"/>
    <lineage>
        <taxon>Bacteria</taxon>
        <taxon>Bacillati</taxon>
        <taxon>Actinomycetota</taxon>
        <taxon>Actinomycetes</taxon>
        <taxon>Kitasatosporales</taxon>
        <taxon>Streptomycetaceae</taxon>
        <taxon>Kitasatospora</taxon>
    </lineage>
</organism>
<evidence type="ECO:0000256" key="1">
    <source>
        <dbReference type="SAM" id="MobiDB-lite"/>
    </source>
</evidence>
<feature type="region of interest" description="Disordered" evidence="1">
    <location>
        <begin position="18"/>
        <end position="38"/>
    </location>
</feature>
<evidence type="ECO:0000313" key="2">
    <source>
        <dbReference type="EMBL" id="GLW53515.1"/>
    </source>
</evidence>
<proteinExistence type="predicted"/>
<gene>
    <name evidence="2" type="ORF">Kpho01_15260</name>
</gene>
<feature type="compositionally biased region" description="Polar residues" evidence="1">
    <location>
        <begin position="68"/>
        <end position="78"/>
    </location>
</feature>
<dbReference type="AlphaFoldDB" id="A0A9W6PEC4"/>
<dbReference type="EMBL" id="BSRX01000007">
    <property type="protein sequence ID" value="GLW53515.1"/>
    <property type="molecule type" value="Genomic_DNA"/>
</dbReference>
<accession>A0A9W6PEC4</accession>
<comment type="caution">
    <text evidence="2">The sequence shown here is derived from an EMBL/GenBank/DDBJ whole genome shotgun (WGS) entry which is preliminary data.</text>
</comment>
<sequence>MEVGVLFVAYTEPFELVKPGEGPHDHPTDLAQPGSVGDAASGNHRLDAALPQRAAVLVEVVAPIREQPSGSAARSPSQAPDRRHRVQEREELGDVVPVPARERHGKRDSAAVYDQMVLRAGTSTVDRRRTDMIPPFARPDVRAVNGAVVQVE</sequence>
<dbReference type="Proteomes" id="UP001165143">
    <property type="component" value="Unassembled WGS sequence"/>
</dbReference>
<feature type="region of interest" description="Disordered" evidence="1">
    <location>
        <begin position="65"/>
        <end position="109"/>
    </location>
</feature>
<protein>
    <submittedName>
        <fullName evidence="2">Uncharacterized protein</fullName>
    </submittedName>
</protein>
<reference evidence="2" key="1">
    <citation type="submission" date="2023-02" db="EMBL/GenBank/DDBJ databases">
        <title>Kitasatospora phosalacinea NBRC 14362.</title>
        <authorList>
            <person name="Ichikawa N."/>
            <person name="Sato H."/>
            <person name="Tonouchi N."/>
        </authorList>
    </citation>
    <scope>NUCLEOTIDE SEQUENCE</scope>
    <source>
        <strain evidence="2">NBRC 14362</strain>
    </source>
</reference>